<proteinExistence type="predicted"/>
<sequence>MKWMNAVAMSLLSSLLVAVAGCATSPSTPAKREDLKASAVDALATMKADDPSLAGFLDKAHGYAIFPHVGKGGAIVGGSYGRGIVYEKGAPIGYADISQATVGLQLGGQKFMELLTFESAKDLERFTAGKLAVSANVSAVMLKSGAAESARYTDGVAVFVKPIGGAMVEASIGGQQFTFQRE</sequence>
<dbReference type="KEGG" id="acp:A2cp1_3437"/>
<feature type="signal peptide" evidence="1">
    <location>
        <begin position="1"/>
        <end position="20"/>
    </location>
</feature>
<gene>
    <name evidence="2" type="ordered locus">A2cp1_3437</name>
</gene>
<dbReference type="Proteomes" id="UP000007089">
    <property type="component" value="Chromosome"/>
</dbReference>
<protein>
    <recommendedName>
        <fullName evidence="4">Ysc84 actin-binding domain-containing protein</fullName>
    </recommendedName>
</protein>
<feature type="chain" id="PRO_5002872266" description="Ysc84 actin-binding domain-containing protein" evidence="1">
    <location>
        <begin position="21"/>
        <end position="182"/>
    </location>
</feature>
<reference evidence="2" key="1">
    <citation type="submission" date="2009-01" db="EMBL/GenBank/DDBJ databases">
        <title>Complete sequence of Anaeromyxobacter dehalogenans 2CP-1.</title>
        <authorList>
            <consortium name="US DOE Joint Genome Institute"/>
            <person name="Lucas S."/>
            <person name="Copeland A."/>
            <person name="Lapidus A."/>
            <person name="Glavina del Rio T."/>
            <person name="Dalin E."/>
            <person name="Tice H."/>
            <person name="Bruce D."/>
            <person name="Goodwin L."/>
            <person name="Pitluck S."/>
            <person name="Saunders E."/>
            <person name="Brettin T."/>
            <person name="Detter J.C."/>
            <person name="Han C."/>
            <person name="Larimer F."/>
            <person name="Land M."/>
            <person name="Hauser L."/>
            <person name="Kyrpides N."/>
            <person name="Ovchinnikova G."/>
            <person name="Beliaev A.S."/>
            <person name="Richardson P."/>
        </authorList>
    </citation>
    <scope>NUCLEOTIDE SEQUENCE</scope>
    <source>
        <strain evidence="2">2CP-1</strain>
    </source>
</reference>
<name>B8J5A5_ANAD2</name>
<dbReference type="RefSeq" id="WP_015934574.1">
    <property type="nucleotide sequence ID" value="NC_011891.1"/>
</dbReference>
<dbReference type="AlphaFoldDB" id="B8J5A5"/>
<accession>B8J5A5</accession>
<organism evidence="2 3">
    <name type="scientific">Anaeromyxobacter dehalogenans (strain ATCC BAA-258 / DSM 21875 / 2CP-1)</name>
    <dbReference type="NCBI Taxonomy" id="455488"/>
    <lineage>
        <taxon>Bacteria</taxon>
        <taxon>Pseudomonadati</taxon>
        <taxon>Myxococcota</taxon>
        <taxon>Myxococcia</taxon>
        <taxon>Myxococcales</taxon>
        <taxon>Cystobacterineae</taxon>
        <taxon>Anaeromyxobacteraceae</taxon>
        <taxon>Anaeromyxobacter</taxon>
    </lineage>
</organism>
<keyword evidence="3" id="KW-1185">Reference proteome</keyword>
<evidence type="ECO:0000256" key="1">
    <source>
        <dbReference type="SAM" id="SignalP"/>
    </source>
</evidence>
<evidence type="ECO:0008006" key="4">
    <source>
        <dbReference type="Google" id="ProtNLM"/>
    </source>
</evidence>
<evidence type="ECO:0000313" key="3">
    <source>
        <dbReference type="Proteomes" id="UP000007089"/>
    </source>
</evidence>
<keyword evidence="1" id="KW-0732">Signal</keyword>
<dbReference type="PROSITE" id="PS51257">
    <property type="entry name" value="PROKAR_LIPOPROTEIN"/>
    <property type="match status" value="1"/>
</dbReference>
<dbReference type="CDD" id="cd11524">
    <property type="entry name" value="SYLF"/>
    <property type="match status" value="1"/>
</dbReference>
<dbReference type="HOGENOM" id="CLU_100198_1_0_7"/>
<evidence type="ECO:0000313" key="2">
    <source>
        <dbReference type="EMBL" id="ACL66767.1"/>
    </source>
</evidence>
<dbReference type="EMBL" id="CP001359">
    <property type="protein sequence ID" value="ACL66767.1"/>
    <property type="molecule type" value="Genomic_DNA"/>
</dbReference>